<dbReference type="Proteomes" id="UP000256562">
    <property type="component" value="Unassembled WGS sequence"/>
</dbReference>
<feature type="transmembrane region" description="Helical" evidence="1">
    <location>
        <begin position="145"/>
        <end position="164"/>
    </location>
</feature>
<keyword evidence="1" id="KW-0812">Transmembrane</keyword>
<feature type="transmembrane region" description="Helical" evidence="1">
    <location>
        <begin position="20"/>
        <end position="52"/>
    </location>
</feature>
<sequence length="213" mass="24456">MKGLVLKDIISFIKYFKNLYLLLILMIALSLSFTIFSDKFVIVGILMLFLFINFNSNLFIEDDHSGWLKFIKTNSHIKNSSLVLSRYISTISTTILGNSLFLILLLLHNQIYYTQTLKNSLIITGTTLGISLVYMILVIPFTYMFLQNGIIVLMIFLAVLVLVFKNLLDISIINKIFQFDNSLLLLFSALTIFSLFIVCYLLSLIIVKYKFKG</sequence>
<dbReference type="RefSeq" id="WP_116094780.1">
    <property type="nucleotide sequence ID" value="NZ_QKXN01000140.1"/>
</dbReference>
<dbReference type="Pfam" id="PF13346">
    <property type="entry name" value="ABC2_membrane_5"/>
    <property type="match status" value="1"/>
</dbReference>
<keyword evidence="1" id="KW-0472">Membrane</keyword>
<organism evidence="2 3">
    <name type="scientific">Staphylococcus felis</name>
    <dbReference type="NCBI Taxonomy" id="46127"/>
    <lineage>
        <taxon>Bacteria</taxon>
        <taxon>Bacillati</taxon>
        <taxon>Bacillota</taxon>
        <taxon>Bacilli</taxon>
        <taxon>Bacillales</taxon>
        <taxon>Staphylococcaceae</taxon>
        <taxon>Staphylococcus</taxon>
    </lineage>
</organism>
<accession>A0A3E0IN33</accession>
<evidence type="ECO:0008006" key="4">
    <source>
        <dbReference type="Google" id="ProtNLM"/>
    </source>
</evidence>
<reference evidence="2 3" key="1">
    <citation type="journal article" date="2018" name="Vet. Microbiol.">
        <title>Characterisation of Staphylococcus felis isolated from cats using whole genome sequencing.</title>
        <authorList>
            <person name="Worthing K."/>
            <person name="Pang S."/>
            <person name="Trott D.J."/>
            <person name="Abraham S."/>
            <person name="Coombs G.W."/>
            <person name="Jordan D."/>
            <person name="McIntyre L."/>
            <person name="Davies M.R."/>
            <person name="Norris J."/>
        </authorList>
    </citation>
    <scope>NUCLEOTIDE SEQUENCE [LARGE SCALE GENOMIC DNA]</scope>
    <source>
        <strain evidence="2 3">F9</strain>
    </source>
</reference>
<evidence type="ECO:0000256" key="1">
    <source>
        <dbReference type="SAM" id="Phobius"/>
    </source>
</evidence>
<proteinExistence type="predicted"/>
<dbReference type="AlphaFoldDB" id="A0A3E0IN33"/>
<name>A0A3E0IN33_9STAP</name>
<feature type="transmembrane region" description="Helical" evidence="1">
    <location>
        <begin position="119"/>
        <end position="139"/>
    </location>
</feature>
<evidence type="ECO:0000313" key="2">
    <source>
        <dbReference type="EMBL" id="REH93056.1"/>
    </source>
</evidence>
<protein>
    <recommendedName>
        <fullName evidence="4">ABC-2 transporter permease</fullName>
    </recommendedName>
</protein>
<comment type="caution">
    <text evidence="2">The sequence shown here is derived from an EMBL/GenBank/DDBJ whole genome shotgun (WGS) entry which is preliminary data.</text>
</comment>
<dbReference type="InterPro" id="IPR025699">
    <property type="entry name" value="ABC2_memb-like"/>
</dbReference>
<dbReference type="OrthoDB" id="2340069at2"/>
<feature type="transmembrane region" description="Helical" evidence="1">
    <location>
        <begin position="87"/>
        <end position="107"/>
    </location>
</feature>
<gene>
    <name evidence="2" type="ORF">DOS83_09335</name>
</gene>
<keyword evidence="1" id="KW-1133">Transmembrane helix</keyword>
<dbReference type="EMBL" id="QKXQ01000428">
    <property type="protein sequence ID" value="REH93056.1"/>
    <property type="molecule type" value="Genomic_DNA"/>
</dbReference>
<evidence type="ECO:0000313" key="3">
    <source>
        <dbReference type="Proteomes" id="UP000256562"/>
    </source>
</evidence>
<feature type="transmembrane region" description="Helical" evidence="1">
    <location>
        <begin position="184"/>
        <end position="207"/>
    </location>
</feature>